<dbReference type="AlphaFoldDB" id="A0AAN7R2E9"/>
<evidence type="ECO:0000256" key="1">
    <source>
        <dbReference type="SAM" id="Phobius"/>
    </source>
</evidence>
<dbReference type="PANTHER" id="PTHR36616:SF4">
    <property type="entry name" value="OS03G0174800 PROTEIN"/>
    <property type="match status" value="1"/>
</dbReference>
<feature type="transmembrane region" description="Helical" evidence="1">
    <location>
        <begin position="73"/>
        <end position="91"/>
    </location>
</feature>
<accession>A0AAN7R2E9</accession>
<evidence type="ECO:0000313" key="2">
    <source>
        <dbReference type="EMBL" id="KAK4783333.1"/>
    </source>
</evidence>
<comment type="caution">
    <text evidence="2">The sequence shown here is derived from an EMBL/GenBank/DDBJ whole genome shotgun (WGS) entry which is preliminary data.</text>
</comment>
<dbReference type="PANTHER" id="PTHR36616">
    <property type="entry name" value="BNAC07G32700D PROTEIN"/>
    <property type="match status" value="1"/>
</dbReference>
<name>A0AAN7R2E9_TRANT</name>
<reference evidence="2 3" key="1">
    <citation type="journal article" date="2023" name="Hortic Res">
        <title>Pangenome of water caltrop reveals structural variations and asymmetric subgenome divergence after allopolyploidization.</title>
        <authorList>
            <person name="Zhang X."/>
            <person name="Chen Y."/>
            <person name="Wang L."/>
            <person name="Yuan Y."/>
            <person name="Fang M."/>
            <person name="Shi L."/>
            <person name="Lu R."/>
            <person name="Comes H.P."/>
            <person name="Ma Y."/>
            <person name="Chen Y."/>
            <person name="Huang G."/>
            <person name="Zhou Y."/>
            <person name="Zheng Z."/>
            <person name="Qiu Y."/>
        </authorList>
    </citation>
    <scope>NUCLEOTIDE SEQUENCE [LARGE SCALE GENOMIC DNA]</scope>
    <source>
        <strain evidence="2">F231</strain>
    </source>
</reference>
<organism evidence="2 3">
    <name type="scientific">Trapa natans</name>
    <name type="common">Water chestnut</name>
    <dbReference type="NCBI Taxonomy" id="22666"/>
    <lineage>
        <taxon>Eukaryota</taxon>
        <taxon>Viridiplantae</taxon>
        <taxon>Streptophyta</taxon>
        <taxon>Embryophyta</taxon>
        <taxon>Tracheophyta</taxon>
        <taxon>Spermatophyta</taxon>
        <taxon>Magnoliopsida</taxon>
        <taxon>eudicotyledons</taxon>
        <taxon>Gunneridae</taxon>
        <taxon>Pentapetalae</taxon>
        <taxon>rosids</taxon>
        <taxon>malvids</taxon>
        <taxon>Myrtales</taxon>
        <taxon>Lythraceae</taxon>
        <taxon>Trapa</taxon>
    </lineage>
</organism>
<keyword evidence="1" id="KW-0812">Transmembrane</keyword>
<keyword evidence="1" id="KW-0472">Membrane</keyword>
<gene>
    <name evidence="2" type="ORF">SAY86_007707</name>
</gene>
<proteinExistence type="predicted"/>
<keyword evidence="3" id="KW-1185">Reference proteome</keyword>
<keyword evidence="1" id="KW-1133">Transmembrane helix</keyword>
<dbReference type="EMBL" id="JAXQNO010000015">
    <property type="protein sequence ID" value="KAK4783333.1"/>
    <property type="molecule type" value="Genomic_DNA"/>
</dbReference>
<dbReference type="Proteomes" id="UP001346149">
    <property type="component" value="Unassembled WGS sequence"/>
</dbReference>
<sequence length="140" mass="15696">MCLGAQSVLHPSYQELPVLYHPLTAAGKDRRTVHPDHPNLPLEGPAVQLRRRVSGEGERSGEKGGLASVGRTMLHFFFTVAFSAVPLTLYVPPLRNLNLFVQTMEELARDSRLYSRRVAPRVRQACLRALDCLLCYRLGE</sequence>
<evidence type="ECO:0000313" key="3">
    <source>
        <dbReference type="Proteomes" id="UP001346149"/>
    </source>
</evidence>
<protein>
    <submittedName>
        <fullName evidence="2">Uncharacterized protein</fullName>
    </submittedName>
</protein>